<gene>
    <name evidence="1" type="ORF">ACFO5Q_02165</name>
</gene>
<comment type="caution">
    <text evidence="1">The sequence shown here is derived from an EMBL/GenBank/DDBJ whole genome shotgun (WGS) entry which is preliminary data.</text>
</comment>
<proteinExistence type="predicted"/>
<keyword evidence="2" id="KW-1185">Reference proteome</keyword>
<dbReference type="Gene3D" id="1.20.1590.10">
    <property type="entry name" value="YP_001051499.1 domain like"/>
    <property type="match status" value="1"/>
</dbReference>
<sequence length="184" mass="20773">MTYQAYLDGISAGVIKLSHTQKLQLAWELCCRLSPLYQTFQDKENWGNSSLLAHVRNAAENFLAGQTNQSLPAEAEIEKITPDTEDFGSTLGSHALDTAISHIYLSRLCTYDSPEALISILSICFDVLDRFEQQFTGISDAKFTNAEMEWQFTVLSKRTEDKDFTLSYVVESDEIIHAALKEYE</sequence>
<organism evidence="1 2">
    <name type="scientific">Kordiimonas lipolytica</name>
    <dbReference type="NCBI Taxonomy" id="1662421"/>
    <lineage>
        <taxon>Bacteria</taxon>
        <taxon>Pseudomonadati</taxon>
        <taxon>Pseudomonadota</taxon>
        <taxon>Alphaproteobacteria</taxon>
        <taxon>Kordiimonadales</taxon>
        <taxon>Kordiimonadaceae</taxon>
        <taxon>Kordiimonas</taxon>
    </lineage>
</organism>
<dbReference type="Pfam" id="PF04222">
    <property type="entry name" value="DUF416"/>
    <property type="match status" value="1"/>
</dbReference>
<protein>
    <submittedName>
        <fullName evidence="1">DUF416 family protein</fullName>
    </submittedName>
</protein>
<reference evidence="2" key="1">
    <citation type="journal article" date="2019" name="Int. J. Syst. Evol. Microbiol.">
        <title>The Global Catalogue of Microorganisms (GCM) 10K type strain sequencing project: providing services to taxonomists for standard genome sequencing and annotation.</title>
        <authorList>
            <consortium name="The Broad Institute Genomics Platform"/>
            <consortium name="The Broad Institute Genome Sequencing Center for Infectious Disease"/>
            <person name="Wu L."/>
            <person name="Ma J."/>
        </authorList>
    </citation>
    <scope>NUCLEOTIDE SEQUENCE [LARGE SCALE GENOMIC DNA]</scope>
    <source>
        <strain evidence="2">CGMCC 1.15304</strain>
    </source>
</reference>
<accession>A0ABV8U736</accession>
<dbReference type="InterPro" id="IPR023381">
    <property type="entry name" value="YP001051499.1-like_dom_sf"/>
</dbReference>
<evidence type="ECO:0000313" key="1">
    <source>
        <dbReference type="EMBL" id="MFC4346649.1"/>
    </source>
</evidence>
<evidence type="ECO:0000313" key="2">
    <source>
        <dbReference type="Proteomes" id="UP001595776"/>
    </source>
</evidence>
<dbReference type="Proteomes" id="UP001595776">
    <property type="component" value="Unassembled WGS sequence"/>
</dbReference>
<dbReference type="InterPro" id="IPR007338">
    <property type="entry name" value="DUF416"/>
</dbReference>
<dbReference type="EMBL" id="JBHSCR010000001">
    <property type="protein sequence ID" value="MFC4346649.1"/>
    <property type="molecule type" value="Genomic_DNA"/>
</dbReference>
<dbReference type="RefSeq" id="WP_068148178.1">
    <property type="nucleotide sequence ID" value="NZ_JBHSCR010000001.1"/>
</dbReference>
<name>A0ABV8U736_9PROT</name>